<sequence length="35" mass="3795">MAIVVGVDIAKKTFDIAVLQSNGKYRTKGNLSNDQ</sequence>
<keyword evidence="2" id="KW-1185">Reference proteome</keyword>
<dbReference type="Proteomes" id="UP000183385">
    <property type="component" value="Unassembled WGS sequence"/>
</dbReference>
<evidence type="ECO:0000313" key="1">
    <source>
        <dbReference type="EMBL" id="SFD87343.1"/>
    </source>
</evidence>
<organism evidence="1 2">
    <name type="scientific">Pseudomonas citronellolis</name>
    <dbReference type="NCBI Taxonomy" id="53408"/>
    <lineage>
        <taxon>Bacteria</taxon>
        <taxon>Pseudomonadati</taxon>
        <taxon>Pseudomonadota</taxon>
        <taxon>Gammaproteobacteria</taxon>
        <taxon>Pseudomonadales</taxon>
        <taxon>Pseudomonadaceae</taxon>
        <taxon>Pseudomonas</taxon>
    </lineage>
</organism>
<gene>
    <name evidence="1" type="ORF">SAMN05216577_1431</name>
</gene>
<reference evidence="1 2" key="1">
    <citation type="submission" date="2016-10" db="EMBL/GenBank/DDBJ databases">
        <authorList>
            <person name="Varghese N."/>
            <person name="Submissions S."/>
        </authorList>
    </citation>
    <scope>NUCLEOTIDE SEQUENCE [LARGE SCALE GENOMIC DNA]</scope>
    <source>
        <strain evidence="1 2">LMG 18378</strain>
    </source>
</reference>
<evidence type="ECO:0000313" key="2">
    <source>
        <dbReference type="Proteomes" id="UP000183385"/>
    </source>
</evidence>
<dbReference type="AlphaFoldDB" id="A0AAQ1KN71"/>
<feature type="non-terminal residue" evidence="1">
    <location>
        <position position="35"/>
    </location>
</feature>
<comment type="caution">
    <text evidence="1">The sequence shown here is derived from an EMBL/GenBank/DDBJ whole genome shotgun (WGS) entry which is preliminary data.</text>
</comment>
<name>A0AAQ1KN71_9PSED</name>
<accession>A0AAQ1KN71</accession>
<evidence type="ECO:0008006" key="3">
    <source>
        <dbReference type="Google" id="ProtNLM"/>
    </source>
</evidence>
<proteinExistence type="predicted"/>
<dbReference type="EMBL" id="FOLS01000043">
    <property type="protein sequence ID" value="SFD87343.1"/>
    <property type="molecule type" value="Genomic_DNA"/>
</dbReference>
<protein>
    <recommendedName>
        <fullName evidence="3">IS110 family transposase</fullName>
    </recommendedName>
</protein>